<organism evidence="2 3">
    <name type="scientific">Blattamonas nauphoetae</name>
    <dbReference type="NCBI Taxonomy" id="2049346"/>
    <lineage>
        <taxon>Eukaryota</taxon>
        <taxon>Metamonada</taxon>
        <taxon>Preaxostyla</taxon>
        <taxon>Oxymonadida</taxon>
        <taxon>Blattamonas</taxon>
    </lineage>
</organism>
<proteinExistence type="predicted"/>
<accession>A0ABQ9X5A9</accession>
<keyword evidence="3" id="KW-1185">Reference proteome</keyword>
<feature type="compositionally biased region" description="Polar residues" evidence="1">
    <location>
        <begin position="431"/>
        <end position="450"/>
    </location>
</feature>
<protein>
    <submittedName>
        <fullName evidence="2">Uncharacterized protein</fullName>
    </submittedName>
</protein>
<comment type="caution">
    <text evidence="2">The sequence shown here is derived from an EMBL/GenBank/DDBJ whole genome shotgun (WGS) entry which is preliminary data.</text>
</comment>
<dbReference type="Proteomes" id="UP001281761">
    <property type="component" value="Unassembled WGS sequence"/>
</dbReference>
<evidence type="ECO:0000256" key="1">
    <source>
        <dbReference type="SAM" id="MobiDB-lite"/>
    </source>
</evidence>
<name>A0ABQ9X5A9_9EUKA</name>
<evidence type="ECO:0000313" key="2">
    <source>
        <dbReference type="EMBL" id="KAK2946875.1"/>
    </source>
</evidence>
<evidence type="ECO:0000313" key="3">
    <source>
        <dbReference type="Proteomes" id="UP001281761"/>
    </source>
</evidence>
<reference evidence="2 3" key="1">
    <citation type="journal article" date="2022" name="bioRxiv">
        <title>Genomics of Preaxostyla Flagellates Illuminates Evolutionary Transitions and the Path Towards Mitochondrial Loss.</title>
        <authorList>
            <person name="Novak L.V.F."/>
            <person name="Treitli S.C."/>
            <person name="Pyrih J."/>
            <person name="Halakuc P."/>
            <person name="Pipaliya S.V."/>
            <person name="Vacek V."/>
            <person name="Brzon O."/>
            <person name="Soukal P."/>
            <person name="Eme L."/>
            <person name="Dacks J.B."/>
            <person name="Karnkowska A."/>
            <person name="Elias M."/>
            <person name="Hampl V."/>
        </authorList>
    </citation>
    <scope>NUCLEOTIDE SEQUENCE [LARGE SCALE GENOMIC DNA]</scope>
    <source>
        <strain evidence="2">NAU3</strain>
        <tissue evidence="2">Gut</tissue>
    </source>
</reference>
<dbReference type="EMBL" id="JARBJD010000216">
    <property type="protein sequence ID" value="KAK2946875.1"/>
    <property type="molecule type" value="Genomic_DNA"/>
</dbReference>
<feature type="region of interest" description="Disordered" evidence="1">
    <location>
        <begin position="430"/>
        <end position="456"/>
    </location>
</feature>
<sequence length="475" mass="53083">MIKWYIECILGVEARLNLELATSPLQHDDVVVDNLFRFHINPLPSLATSGNGYESAISISSEIQQAANYFVDLIANLNHNNLILVPPVNIDDIFHSIGVSAISSLVETNLLPSDILQDLDSFTSIQFQTFPSQQLPDTPQWTSVILYDIQTWFCRTRNQDTAQPLRNDSLSLVLPQLLSKYYYLLEDHEKSHWDMFLDTLHRITASQQIERPLVFLAHDIFKLARESIHTESLLHLRDLGGEDSETATASFTSQAGHIYTRSQTGQRWEGDDSFIYALKPDDTKSKSTARQPLGSYLTTIQSLNSNRTGSSQTVITNPASHQLQGGILSERLSSSAEVNPMALSPIDLGNAPMVPEFPPEDDQSKLSRQLEEERQILTSLHLISLEAQNQHNLSSNLSVSQDFAINAPQSNEFEMGENHQRGDHIVPSPPTTQIIPSLPPTNQQAKSQETSKAHQPACPDTIIENAHRYPLLACF</sequence>
<gene>
    <name evidence="2" type="ORF">BLNAU_18174</name>
</gene>